<evidence type="ECO:0000313" key="1">
    <source>
        <dbReference type="EMBL" id="VEA72211.1"/>
    </source>
</evidence>
<dbReference type="STRING" id="61652.AXX16_4057"/>
<dbReference type="RefSeq" id="WP_156484024.1">
    <property type="nucleotide sequence ID" value="NZ_CAMIPJ010000009.1"/>
</dbReference>
<organism evidence="1 2">
    <name type="scientific">Serratia rubidaea</name>
    <name type="common">Serratia marinorubra</name>
    <dbReference type="NCBI Taxonomy" id="61652"/>
    <lineage>
        <taxon>Bacteria</taxon>
        <taxon>Pseudomonadati</taxon>
        <taxon>Pseudomonadota</taxon>
        <taxon>Gammaproteobacteria</taxon>
        <taxon>Enterobacterales</taxon>
        <taxon>Yersiniaceae</taxon>
        <taxon>Serratia</taxon>
    </lineage>
</organism>
<protein>
    <submittedName>
        <fullName evidence="1">Uncharacterized protein</fullName>
    </submittedName>
</protein>
<gene>
    <name evidence="1" type="ORF">NCTC9419_03806</name>
</gene>
<name>A0A3S4FTG3_SERRU</name>
<dbReference type="Proteomes" id="UP000271603">
    <property type="component" value="Chromosome"/>
</dbReference>
<dbReference type="GeneID" id="61764561"/>
<accession>A0A3S4FTG3</accession>
<reference evidence="1 2" key="1">
    <citation type="submission" date="2018-12" db="EMBL/GenBank/DDBJ databases">
        <authorList>
            <consortium name="Pathogen Informatics"/>
        </authorList>
    </citation>
    <scope>NUCLEOTIDE SEQUENCE [LARGE SCALE GENOMIC DNA]</scope>
    <source>
        <strain evidence="1 2">NCTC9419</strain>
    </source>
</reference>
<sequence length="49" mass="5360">MMSLYSPERNLKTAANISVFTVSAARRCLAVLLLLALLWLAIAWAVSLP</sequence>
<dbReference type="EMBL" id="LR134155">
    <property type="protein sequence ID" value="VEA72211.1"/>
    <property type="molecule type" value="Genomic_DNA"/>
</dbReference>
<evidence type="ECO:0000313" key="2">
    <source>
        <dbReference type="Proteomes" id="UP000271603"/>
    </source>
</evidence>
<proteinExistence type="predicted"/>
<dbReference type="AlphaFoldDB" id="A0A3S4FTG3"/>